<dbReference type="Proteomes" id="UP000053144">
    <property type="component" value="Chromosome 9"/>
</dbReference>
<name>A0A0L9VAY2_PHAAN</name>
<protein>
    <recommendedName>
        <fullName evidence="2">Putative plant transposon protein domain-containing protein</fullName>
    </recommendedName>
</protein>
<evidence type="ECO:0000313" key="4">
    <source>
        <dbReference type="Proteomes" id="UP000053144"/>
    </source>
</evidence>
<evidence type="ECO:0000259" key="2">
    <source>
        <dbReference type="Pfam" id="PF20167"/>
    </source>
</evidence>
<evidence type="ECO:0000313" key="3">
    <source>
        <dbReference type="EMBL" id="KOM52225.1"/>
    </source>
</evidence>
<reference evidence="4" key="1">
    <citation type="journal article" date="2015" name="Proc. Natl. Acad. Sci. U.S.A.">
        <title>Genome sequencing of adzuki bean (Vigna angularis) provides insight into high starch and low fat accumulation and domestication.</title>
        <authorList>
            <person name="Yang K."/>
            <person name="Tian Z."/>
            <person name="Chen C."/>
            <person name="Luo L."/>
            <person name="Zhao B."/>
            <person name="Wang Z."/>
            <person name="Yu L."/>
            <person name="Li Y."/>
            <person name="Sun Y."/>
            <person name="Li W."/>
            <person name="Chen Y."/>
            <person name="Li Y."/>
            <person name="Zhang Y."/>
            <person name="Ai D."/>
            <person name="Zhao J."/>
            <person name="Shang C."/>
            <person name="Ma Y."/>
            <person name="Wu B."/>
            <person name="Wang M."/>
            <person name="Gao L."/>
            <person name="Sun D."/>
            <person name="Zhang P."/>
            <person name="Guo F."/>
            <person name="Wang W."/>
            <person name="Li Y."/>
            <person name="Wang J."/>
            <person name="Varshney R.K."/>
            <person name="Wang J."/>
            <person name="Ling H.Q."/>
            <person name="Wan P."/>
        </authorList>
    </citation>
    <scope>NUCLEOTIDE SEQUENCE</scope>
    <source>
        <strain evidence="4">cv. Jingnong 6</strain>
    </source>
</reference>
<evidence type="ECO:0000256" key="1">
    <source>
        <dbReference type="SAM" id="MobiDB-lite"/>
    </source>
</evidence>
<dbReference type="EMBL" id="CM003379">
    <property type="protein sequence ID" value="KOM52225.1"/>
    <property type="molecule type" value="Genomic_DNA"/>
</dbReference>
<dbReference type="Gramene" id="KOM52225">
    <property type="protein sequence ID" value="KOM52225"/>
    <property type="gene ID" value="LR48_Vigan09g088400"/>
</dbReference>
<dbReference type="Pfam" id="PF20167">
    <property type="entry name" value="Transposase_32"/>
    <property type="match status" value="1"/>
</dbReference>
<dbReference type="InterPro" id="IPR046796">
    <property type="entry name" value="Transposase_32_dom"/>
</dbReference>
<feature type="region of interest" description="Disordered" evidence="1">
    <location>
        <begin position="1"/>
        <end position="29"/>
    </location>
</feature>
<gene>
    <name evidence="3" type="ORF">LR48_Vigan09g088400</name>
</gene>
<sequence length="375" mass="43028">MASSSGKRIKTLGSKEKGTKRKEREQFHSDRFRTPAHERYFPQVEGRKLLMERKVAFIPSLAPQFERELNNRDWGHLAVYPSPTNVDIVKEFYTNAKALGREEETYFSYVRGKRVIFYVDAINCFLGIEWEGEQCQFASSMLKGVDYEEVERTLCVRGGHFKRNRSGAPIHLTRPHLTPLAKYWMAFAHANIQPYSHVSDINVPRAILLYSILRGLNIDIGQVIADEIQSCARGATSKAPLGHPSLITYLCEAAGIYVYRPPLERPRKELDAAYFTHYCVVDEPGHPEPPPQQLRAHKRVSPPTQEPVHKAAPFQMRDMYYSLLEARMAAVYRGEQALLRTLTPHSLRGSSCLRMNLQLMWHGPLTQHRKVIELK</sequence>
<feature type="region of interest" description="Disordered" evidence="1">
    <location>
        <begin position="286"/>
        <end position="309"/>
    </location>
</feature>
<proteinExistence type="predicted"/>
<feature type="compositionally biased region" description="Basic and acidic residues" evidence="1">
    <location>
        <begin position="13"/>
        <end position="29"/>
    </location>
</feature>
<organism evidence="3 4">
    <name type="scientific">Phaseolus angularis</name>
    <name type="common">Azuki bean</name>
    <name type="synonym">Vigna angularis</name>
    <dbReference type="NCBI Taxonomy" id="3914"/>
    <lineage>
        <taxon>Eukaryota</taxon>
        <taxon>Viridiplantae</taxon>
        <taxon>Streptophyta</taxon>
        <taxon>Embryophyta</taxon>
        <taxon>Tracheophyta</taxon>
        <taxon>Spermatophyta</taxon>
        <taxon>Magnoliopsida</taxon>
        <taxon>eudicotyledons</taxon>
        <taxon>Gunneridae</taxon>
        <taxon>Pentapetalae</taxon>
        <taxon>rosids</taxon>
        <taxon>fabids</taxon>
        <taxon>Fabales</taxon>
        <taxon>Fabaceae</taxon>
        <taxon>Papilionoideae</taxon>
        <taxon>50 kb inversion clade</taxon>
        <taxon>NPAAA clade</taxon>
        <taxon>indigoferoid/millettioid clade</taxon>
        <taxon>Phaseoleae</taxon>
        <taxon>Vigna</taxon>
    </lineage>
</organism>
<feature type="domain" description="Putative plant transposon protein" evidence="2">
    <location>
        <begin position="71"/>
        <end position="256"/>
    </location>
</feature>
<dbReference type="AlphaFoldDB" id="A0A0L9VAY2"/>
<accession>A0A0L9VAY2</accession>